<keyword evidence="3" id="KW-1185">Reference proteome</keyword>
<dbReference type="AlphaFoldDB" id="A0ABD0KML4"/>
<evidence type="ECO:0000313" key="2">
    <source>
        <dbReference type="EMBL" id="KAK7488268.1"/>
    </source>
</evidence>
<sequence length="80" mass="9077">MVPTPKGKSVNKSGHHMDCAFQDFTLIGLRRLCTKDPYCTSKTQVQTDRERESDREEGRGGEVRALRRGTAKTDYPAEYV</sequence>
<evidence type="ECO:0000256" key="1">
    <source>
        <dbReference type="SAM" id="MobiDB-lite"/>
    </source>
</evidence>
<organism evidence="2 3">
    <name type="scientific">Batillaria attramentaria</name>
    <dbReference type="NCBI Taxonomy" id="370345"/>
    <lineage>
        <taxon>Eukaryota</taxon>
        <taxon>Metazoa</taxon>
        <taxon>Spiralia</taxon>
        <taxon>Lophotrochozoa</taxon>
        <taxon>Mollusca</taxon>
        <taxon>Gastropoda</taxon>
        <taxon>Caenogastropoda</taxon>
        <taxon>Sorbeoconcha</taxon>
        <taxon>Cerithioidea</taxon>
        <taxon>Batillariidae</taxon>
        <taxon>Batillaria</taxon>
    </lineage>
</organism>
<protein>
    <submittedName>
        <fullName evidence="2">Uncharacterized protein</fullName>
    </submittedName>
</protein>
<feature type="region of interest" description="Disordered" evidence="1">
    <location>
        <begin position="41"/>
        <end position="80"/>
    </location>
</feature>
<accession>A0ABD0KML4</accession>
<evidence type="ECO:0000313" key="3">
    <source>
        <dbReference type="Proteomes" id="UP001519460"/>
    </source>
</evidence>
<gene>
    <name evidence="2" type="ORF">BaRGS_00020427</name>
</gene>
<dbReference type="EMBL" id="JACVVK020000152">
    <property type="protein sequence ID" value="KAK7488268.1"/>
    <property type="molecule type" value="Genomic_DNA"/>
</dbReference>
<proteinExistence type="predicted"/>
<dbReference type="Proteomes" id="UP001519460">
    <property type="component" value="Unassembled WGS sequence"/>
</dbReference>
<comment type="caution">
    <text evidence="2">The sequence shown here is derived from an EMBL/GenBank/DDBJ whole genome shotgun (WGS) entry which is preliminary data.</text>
</comment>
<name>A0ABD0KML4_9CAEN</name>
<reference evidence="2 3" key="1">
    <citation type="journal article" date="2023" name="Sci. Data">
        <title>Genome assembly of the Korean intertidal mud-creeper Batillaria attramentaria.</title>
        <authorList>
            <person name="Patra A.K."/>
            <person name="Ho P.T."/>
            <person name="Jun S."/>
            <person name="Lee S.J."/>
            <person name="Kim Y."/>
            <person name="Won Y.J."/>
        </authorList>
    </citation>
    <scope>NUCLEOTIDE SEQUENCE [LARGE SCALE GENOMIC DNA]</scope>
    <source>
        <strain evidence="2">Wonlab-2016</strain>
    </source>
</reference>
<feature type="compositionally biased region" description="Basic and acidic residues" evidence="1">
    <location>
        <begin position="47"/>
        <end position="65"/>
    </location>
</feature>